<dbReference type="Gene3D" id="2.10.10.20">
    <property type="entry name" value="Carbohydrate-binding module superfamily 5/12"/>
    <property type="match status" value="1"/>
</dbReference>
<feature type="coiled-coil region" evidence="2">
    <location>
        <begin position="856"/>
        <end position="883"/>
    </location>
</feature>
<organism evidence="4 5">
    <name type="scientific">Shewanella xiamenensis</name>
    <dbReference type="NCBI Taxonomy" id="332186"/>
    <lineage>
        <taxon>Bacteria</taxon>
        <taxon>Pseudomonadati</taxon>
        <taxon>Pseudomonadota</taxon>
        <taxon>Gammaproteobacteria</taxon>
        <taxon>Alteromonadales</taxon>
        <taxon>Shewanellaceae</taxon>
        <taxon>Shewanella</taxon>
    </lineage>
</organism>
<protein>
    <submittedName>
        <fullName evidence="4">DUF1983 domain-containing protein</fullName>
    </submittedName>
</protein>
<dbReference type="InterPro" id="IPR055385">
    <property type="entry name" value="GpJ_HDII-ins2"/>
</dbReference>
<proteinExistence type="predicted"/>
<dbReference type="GO" id="GO:0030246">
    <property type="term" value="F:carbohydrate binding"/>
    <property type="evidence" value="ECO:0007669"/>
    <property type="project" value="InterPro"/>
</dbReference>
<accession>A0AAE4PYN3</accession>
<dbReference type="Pfam" id="PF09327">
    <property type="entry name" value="Phage_Tail_Tip"/>
    <property type="match status" value="1"/>
</dbReference>
<dbReference type="InterPro" id="IPR036573">
    <property type="entry name" value="CBM_sf_5/12"/>
</dbReference>
<dbReference type="GO" id="GO:0005576">
    <property type="term" value="C:extracellular region"/>
    <property type="evidence" value="ECO:0007669"/>
    <property type="project" value="InterPro"/>
</dbReference>
<evidence type="ECO:0000256" key="2">
    <source>
        <dbReference type="SAM" id="Coils"/>
    </source>
</evidence>
<reference evidence="4" key="1">
    <citation type="submission" date="2023-05" db="EMBL/GenBank/DDBJ databases">
        <title>Colonisation of extended spectrum b-lactamase- and carbapenemase-producing bacteria on hospital surfaces from low- and middle-income countries.</title>
        <authorList>
            <person name="Nieto-Rosado M."/>
            <person name="Sands K."/>
            <person name="Iregbu K."/>
            <person name="Zahra R."/>
            <person name="Mazarati J.B."/>
            <person name="Mehtar S."/>
            <person name="Barnards-Group B."/>
            <person name="Walsh T.R."/>
        </authorList>
    </citation>
    <scope>NUCLEOTIDE SEQUENCE</scope>
    <source>
        <strain evidence="4">PP-E493</strain>
    </source>
</reference>
<dbReference type="PANTHER" id="PTHR36251">
    <property type="entry name" value="FELS-1 PROPHAGE HOST SPECIFICITY PROTEIN-RELATED"/>
    <property type="match status" value="1"/>
</dbReference>
<dbReference type="SUPFAM" id="SSF49265">
    <property type="entry name" value="Fibronectin type III"/>
    <property type="match status" value="1"/>
</dbReference>
<dbReference type="GO" id="GO:0004553">
    <property type="term" value="F:hydrolase activity, hydrolyzing O-glycosyl compounds"/>
    <property type="evidence" value="ECO:0007669"/>
    <property type="project" value="InterPro"/>
</dbReference>
<dbReference type="PROSITE" id="PS50853">
    <property type="entry name" value="FN3"/>
    <property type="match status" value="1"/>
</dbReference>
<feature type="domain" description="Fibronectin type-III" evidence="3">
    <location>
        <begin position="723"/>
        <end position="820"/>
    </location>
</feature>
<dbReference type="SUPFAM" id="SSF51055">
    <property type="entry name" value="Carbohydrate binding domain"/>
    <property type="match status" value="1"/>
</dbReference>
<dbReference type="Pfam" id="PF24801">
    <property type="entry name" value="FNIII-A_GpJ"/>
    <property type="match status" value="1"/>
</dbReference>
<dbReference type="InterPro" id="IPR053171">
    <property type="entry name" value="Viral_Tip_Attach_Protein"/>
</dbReference>
<dbReference type="EMBL" id="JASGOQ010000001">
    <property type="protein sequence ID" value="MDV5390726.1"/>
    <property type="molecule type" value="Genomic_DNA"/>
</dbReference>
<dbReference type="InterPro" id="IPR003610">
    <property type="entry name" value="CBM5/12"/>
</dbReference>
<dbReference type="InterPro" id="IPR036116">
    <property type="entry name" value="FN3_sf"/>
</dbReference>
<sequence>MGIPALKQQLVIHGAKAGESEQRTPVESPDDLRSIAKAKILLAIGEGEFEGQLSGQNVFLDGTPLLDANGAENFPGVIWDFRPGSVHQTYIPGLPSVENEVALGIELKSEQPYTRAITNSLLSAVRVRFRWPALQQQLDNGDVNGYRIEYAIDLSTDGGSYQTVLSTAVDGKTTQPYERSHRIDLPAGNSWQIRIRRLTPNQNNNRVADLMQIAAITDVIDRKLKYPNTALLYVEFDASQFQNIPVVSCEPFMRKVKVPTNYNPLTREYTGVWDGSFKIAWTDNPAWVSYDIILDDRFGTGRRINASLVDKWELYQIAQYCDQLVPNGKGGMEPRYICNIYIQQAAEAWQVLRDLASIYRGMTYWSNGQMYSVADMPRDMDFIYTNANVIDGKFSYSSSSEKVKYTRALISWDNPDNAYESDVTSVSDQALQRRYGDNVVELSALGCTRESEAQRRGKWAIYTNNNDRAVNFKVGMDGSIPLPGYVIGVADQLIAGSRIGGRISAVNGKQVTLDRAATIAVNDRLIINLPSGKAQARTIEAVNGRVVTVTTEYSETPLPQLLWSVESDELKLQQFRVLRVAKANSDSIEYEITAVEHNPSKYPYIDTGARLEDRPISKLPVGAQEAPATVTISQSTFTEQTLSVTTMTIQWATAKNAVAYEVEWRKDSGEWVKLPKTSGTSVDIRGVYTGQYIARVRAINSVDVSSVPKSSDLTNITGKTGLPPAVASFTTTPLVFGIALNWLFPAGAEDTLRTEIEYGPNNNDSGMIKLGDFAYPLNSHTMTGLSAGVSFWFRARLVDRTGNVGPWSNFVNGQSSTDQTKYDEYFSERITSSALGQELLSEIELIPIIKIETDKIPDIEVSITEAENKIQQMQAEIADIAGAPDWDNTASYLTGQLVKYQGKLYSAKQTVPAGTLPTNTTYWTKIGEYSSLGEAVSALTVRVDNVETSIETIDGKLTTESSRIDGIFAQVNPPLAGDTGWNAGSTVVFAGVWSEQYARAAADEALAKSIDAVAATIDANTAAIITEQIARATADESLANQIISISATVNGNAALIKQEQTARADADNALATQITTVQAVADAANTKATQNAAAIQQEQTARADADSALATQITTVQASATSANTAASTAQTAADQAKADAAAAAGIANGKGKVIIQSSVPATADRLAQNLWIDTTGNANTPKRWNGSAWVAVTDKAATDAASAAAAAQAAADAANTKATQNAAAIQQEQTARADADSALATQITTVQASATSANTAASTAQTAADQAKADAAAAAGIANGKGKVIIQSSAPATADRLAQNLWIDTTGNANTPKRWNGSAWVAVTDKAATDAASAAAAAQAAADAANTKATQNAAAIQTEQTARANADSALASQITTVQASATAANTAASTAQTAADQAKADAAAAAGIANGKGKVIIQSSVPATADRLAQNLWIDTTGNANTPKRWNGSAWVAVTDKAATDAASAAAAAQAAADAANTKATQNAAAIQQEQTARADADSALATQITTVQASATAANTAASTAQTAADQAKADAAAAAGIANGKGKVIIQSSVPATADRLAQNLWIDTTGNANTPKRWNGSAWVAVTDKAATDAASAAAAAQAAADAANTKATQNAAAIQQEQTARADADSALATQITTVQASATSANTAASTAQTAADQAKADAAAAAGIANGKGKVIIQSSAPATADRLAQNLWIDTTGNANTPKRWNGSAWVAVTDKSATDAASAAAAAQAAADAANTKATQNAAAIQTEQTARANADSALATQITTVQATANNASAAVQQTSTALADLDGKLQAMYSIKVGVTADGKYYGAGMAIGVENTPTGMQPQVVFTADRFAIINQVTGTSTITTPFAVQGGQVFINSALIGDGTITNAKIGSYIQSTNYVAQTTGWKLDKAGVFEINGSTAGQGRMQISNNRIDVYDNSGNLVCRMGKLT</sequence>
<dbReference type="InterPro" id="IPR015406">
    <property type="entry name" value="GpJ_CSF"/>
</dbReference>
<dbReference type="RefSeq" id="WP_317519804.1">
    <property type="nucleotide sequence ID" value="NZ_JASGOQ010000001.1"/>
</dbReference>
<evidence type="ECO:0000313" key="5">
    <source>
        <dbReference type="Proteomes" id="UP001187859"/>
    </source>
</evidence>
<comment type="caution">
    <text evidence="4">The sequence shown here is derived from an EMBL/GenBank/DDBJ whole genome shotgun (WGS) entry which is preliminary data.</text>
</comment>
<evidence type="ECO:0000313" key="4">
    <source>
        <dbReference type="EMBL" id="MDV5390726.1"/>
    </source>
</evidence>
<evidence type="ECO:0000256" key="1">
    <source>
        <dbReference type="ARBA" id="ARBA00022801"/>
    </source>
</evidence>
<dbReference type="PANTHER" id="PTHR36251:SF2">
    <property type="entry name" value="GIFSY-2 PROPHAGE HOST SPECIFICITY PROTEIN J, PHAGE LAMBDA"/>
    <property type="match status" value="1"/>
</dbReference>
<keyword evidence="2" id="KW-0175">Coiled coil</keyword>
<dbReference type="Gene3D" id="2.60.40.10">
    <property type="entry name" value="Immunoglobulins"/>
    <property type="match status" value="1"/>
</dbReference>
<dbReference type="CDD" id="cd00063">
    <property type="entry name" value="FN3"/>
    <property type="match status" value="1"/>
</dbReference>
<evidence type="ECO:0000259" key="3">
    <source>
        <dbReference type="PROSITE" id="PS50853"/>
    </source>
</evidence>
<keyword evidence="1" id="KW-0378">Hydrolase</keyword>
<dbReference type="InterPro" id="IPR013783">
    <property type="entry name" value="Ig-like_fold"/>
</dbReference>
<dbReference type="SMART" id="SM00495">
    <property type="entry name" value="ChtBD3"/>
    <property type="match status" value="1"/>
</dbReference>
<dbReference type="Proteomes" id="UP001187859">
    <property type="component" value="Unassembled WGS sequence"/>
</dbReference>
<dbReference type="GO" id="GO:0005975">
    <property type="term" value="P:carbohydrate metabolic process"/>
    <property type="evidence" value="ECO:0007669"/>
    <property type="project" value="InterPro"/>
</dbReference>
<gene>
    <name evidence="4" type="ORF">QM089_10770</name>
</gene>
<name>A0AAE4PYN3_9GAMM</name>
<dbReference type="InterPro" id="IPR003961">
    <property type="entry name" value="FN3_dom"/>
</dbReference>